<feature type="transmembrane region" description="Helical" evidence="1">
    <location>
        <begin position="43"/>
        <end position="61"/>
    </location>
</feature>
<protein>
    <submittedName>
        <fullName evidence="2">Uncharacterized protein</fullName>
    </submittedName>
</protein>
<name>A0ABW8A7K5_9ACTN</name>
<evidence type="ECO:0000313" key="2">
    <source>
        <dbReference type="EMBL" id="MFI7442757.1"/>
    </source>
</evidence>
<evidence type="ECO:0000313" key="3">
    <source>
        <dbReference type="Proteomes" id="UP001612928"/>
    </source>
</evidence>
<evidence type="ECO:0000256" key="1">
    <source>
        <dbReference type="SAM" id="Phobius"/>
    </source>
</evidence>
<dbReference type="EMBL" id="JBITMB010000005">
    <property type="protein sequence ID" value="MFI7442757.1"/>
    <property type="molecule type" value="Genomic_DNA"/>
</dbReference>
<comment type="caution">
    <text evidence="2">The sequence shown here is derived from an EMBL/GenBank/DDBJ whole genome shotgun (WGS) entry which is preliminary data.</text>
</comment>
<gene>
    <name evidence="2" type="ORF">ACIBP5_22545</name>
</gene>
<feature type="transmembrane region" description="Helical" evidence="1">
    <location>
        <begin position="6"/>
        <end position="31"/>
    </location>
</feature>
<proteinExistence type="predicted"/>
<dbReference type="Proteomes" id="UP001612928">
    <property type="component" value="Unassembled WGS sequence"/>
</dbReference>
<keyword evidence="1" id="KW-0812">Transmembrane</keyword>
<accession>A0ABW8A7K5</accession>
<reference evidence="2 3" key="1">
    <citation type="submission" date="2024-10" db="EMBL/GenBank/DDBJ databases">
        <title>The Natural Products Discovery Center: Release of the First 8490 Sequenced Strains for Exploring Actinobacteria Biosynthetic Diversity.</title>
        <authorList>
            <person name="Kalkreuter E."/>
            <person name="Kautsar S.A."/>
            <person name="Yang D."/>
            <person name="Bader C.D."/>
            <person name="Teijaro C.N."/>
            <person name="Fluegel L."/>
            <person name="Davis C.M."/>
            <person name="Simpson J.R."/>
            <person name="Lauterbach L."/>
            <person name="Steele A.D."/>
            <person name="Gui C."/>
            <person name="Meng S."/>
            <person name="Li G."/>
            <person name="Viehrig K."/>
            <person name="Ye F."/>
            <person name="Su P."/>
            <person name="Kiefer A.F."/>
            <person name="Nichols A."/>
            <person name="Cepeda A.J."/>
            <person name="Yan W."/>
            <person name="Fan B."/>
            <person name="Jiang Y."/>
            <person name="Adhikari A."/>
            <person name="Zheng C.-J."/>
            <person name="Schuster L."/>
            <person name="Cowan T.M."/>
            <person name="Smanski M.J."/>
            <person name="Chevrette M.G."/>
            <person name="De Carvalho L.P.S."/>
            <person name="Shen B."/>
        </authorList>
    </citation>
    <scope>NUCLEOTIDE SEQUENCE [LARGE SCALE GENOMIC DNA]</scope>
    <source>
        <strain evidence="2 3">NPDC049503</strain>
    </source>
</reference>
<keyword evidence="1" id="KW-1133">Transmembrane helix</keyword>
<feature type="transmembrane region" description="Helical" evidence="1">
    <location>
        <begin position="81"/>
        <end position="104"/>
    </location>
</feature>
<organism evidence="2 3">
    <name type="scientific">Nonomuraea indica</name>
    <dbReference type="NCBI Taxonomy" id="1581193"/>
    <lineage>
        <taxon>Bacteria</taxon>
        <taxon>Bacillati</taxon>
        <taxon>Actinomycetota</taxon>
        <taxon>Actinomycetes</taxon>
        <taxon>Streptosporangiales</taxon>
        <taxon>Streptosporangiaceae</taxon>
        <taxon>Nonomuraea</taxon>
    </lineage>
</organism>
<keyword evidence="3" id="KW-1185">Reference proteome</keyword>
<dbReference type="RefSeq" id="WP_397022729.1">
    <property type="nucleotide sequence ID" value="NZ_JBITMB010000005.1"/>
</dbReference>
<sequence length="113" mass="12169">MAANAWMWTWWVALAAGLVGVALFVIGALLLRLRGRGRTGVLTAAWVIAVPYPPIIFLALLNPVRAGIFDAPDYEAGLPRWQSATSFLLMAAALVQAMGLTWLARASANPSHR</sequence>
<keyword evidence="1" id="KW-0472">Membrane</keyword>